<protein>
    <recommendedName>
        <fullName evidence="1">Copper amine oxidase-like N-terminal domain-containing protein</fullName>
    </recommendedName>
</protein>
<dbReference type="InterPro" id="IPR012854">
    <property type="entry name" value="Cu_amine_oxidase-like_N"/>
</dbReference>
<name>A0A329MDZ2_9BACL</name>
<evidence type="ECO:0000259" key="1">
    <source>
        <dbReference type="Pfam" id="PF07833"/>
    </source>
</evidence>
<evidence type="ECO:0000313" key="3">
    <source>
        <dbReference type="Proteomes" id="UP000250369"/>
    </source>
</evidence>
<dbReference type="AlphaFoldDB" id="A0A329MDZ2"/>
<dbReference type="Proteomes" id="UP000250369">
    <property type="component" value="Unassembled WGS sequence"/>
</dbReference>
<organism evidence="2 3">
    <name type="scientific">Paenibacillus contaminans</name>
    <dbReference type="NCBI Taxonomy" id="450362"/>
    <lineage>
        <taxon>Bacteria</taxon>
        <taxon>Bacillati</taxon>
        <taxon>Bacillota</taxon>
        <taxon>Bacilli</taxon>
        <taxon>Bacillales</taxon>
        <taxon>Paenibacillaceae</taxon>
        <taxon>Paenibacillus</taxon>
    </lineage>
</organism>
<keyword evidence="3" id="KW-1185">Reference proteome</keyword>
<proteinExistence type="predicted"/>
<gene>
    <name evidence="2" type="ORF">DQG23_25610</name>
</gene>
<dbReference type="InterPro" id="IPR036582">
    <property type="entry name" value="Mao_N_sf"/>
</dbReference>
<sequence length="205" mass="23140">MGRSPDCQAMRTAFLSIDMGFRRARIGGNSAMKKKLLLGLSAGLLLAFSSIAYASDKLEVYLFPVKVAFEGVEKKLDDDYLVLNYKGYAYLPVRFVAENLNAHVQYNDEKQVIEIYKMDKIIGAPLVNEDQAKLVGYESAGLKKINSVAYRLLSEEERKLMPEQAKHLTPVYYVIDGITQEDEQVTLFVSSNNKTHFFTVPIIIK</sequence>
<dbReference type="EMBL" id="QMFB01000017">
    <property type="protein sequence ID" value="RAV17792.1"/>
    <property type="molecule type" value="Genomic_DNA"/>
</dbReference>
<feature type="domain" description="Copper amine oxidase-like N-terminal" evidence="1">
    <location>
        <begin position="84"/>
        <end position="122"/>
    </location>
</feature>
<comment type="caution">
    <text evidence="2">The sequence shown here is derived from an EMBL/GenBank/DDBJ whole genome shotgun (WGS) entry which is preliminary data.</text>
</comment>
<accession>A0A329MDZ2</accession>
<dbReference type="SUPFAM" id="SSF55383">
    <property type="entry name" value="Copper amine oxidase, domain N"/>
    <property type="match status" value="1"/>
</dbReference>
<evidence type="ECO:0000313" key="2">
    <source>
        <dbReference type="EMBL" id="RAV17792.1"/>
    </source>
</evidence>
<dbReference type="Pfam" id="PF07833">
    <property type="entry name" value="Cu_amine_oxidN1"/>
    <property type="match status" value="1"/>
</dbReference>
<reference evidence="2 3" key="1">
    <citation type="journal article" date="2009" name="Int. J. Syst. Evol. Microbiol.">
        <title>Paenibacillus contaminans sp. nov., isolated from a contaminated laboratory plate.</title>
        <authorList>
            <person name="Chou J.H."/>
            <person name="Lee J.H."/>
            <person name="Lin M.C."/>
            <person name="Chang P.S."/>
            <person name="Arun A.B."/>
            <person name="Young C.C."/>
            <person name="Chen W.M."/>
        </authorList>
    </citation>
    <scope>NUCLEOTIDE SEQUENCE [LARGE SCALE GENOMIC DNA]</scope>
    <source>
        <strain evidence="2 3">CKOBP-6</strain>
    </source>
</reference>